<dbReference type="PROSITE" id="PS51294">
    <property type="entry name" value="HTH_MYB"/>
    <property type="match status" value="2"/>
</dbReference>
<keyword evidence="5" id="KW-0804">Transcription</keyword>
<proteinExistence type="predicted"/>
<keyword evidence="2" id="KW-0677">Repeat</keyword>
<keyword evidence="11" id="KW-1185">Reference proteome</keyword>
<feature type="domain" description="Myb-like" evidence="8">
    <location>
        <begin position="1"/>
        <end position="51"/>
    </location>
</feature>
<protein>
    <submittedName>
        <fullName evidence="10">Uncharacterized protein</fullName>
    </submittedName>
</protein>
<dbReference type="InterPro" id="IPR009057">
    <property type="entry name" value="Homeodomain-like_sf"/>
</dbReference>
<evidence type="ECO:0000259" key="8">
    <source>
        <dbReference type="PROSITE" id="PS50090"/>
    </source>
</evidence>
<feature type="domain" description="HTH myb-type" evidence="9">
    <location>
        <begin position="56"/>
        <end position="106"/>
    </location>
</feature>
<feature type="domain" description="Myb-like" evidence="8">
    <location>
        <begin position="52"/>
        <end position="102"/>
    </location>
</feature>
<dbReference type="CDD" id="cd00167">
    <property type="entry name" value="SANT"/>
    <property type="match status" value="2"/>
</dbReference>
<dbReference type="InterPro" id="IPR001005">
    <property type="entry name" value="SANT/Myb"/>
</dbReference>
<dbReference type="EMBL" id="LGRX02004771">
    <property type="protein sequence ID" value="KAK3279599.1"/>
    <property type="molecule type" value="Genomic_DNA"/>
</dbReference>
<name>A0AAE0GJV3_9CHLO</name>
<dbReference type="PANTHER" id="PTHR45614:SF25">
    <property type="entry name" value="MYB PROTEIN"/>
    <property type="match status" value="1"/>
</dbReference>
<keyword evidence="4" id="KW-0238">DNA-binding</keyword>
<evidence type="ECO:0000313" key="11">
    <source>
        <dbReference type="Proteomes" id="UP001190700"/>
    </source>
</evidence>
<evidence type="ECO:0000313" key="10">
    <source>
        <dbReference type="EMBL" id="KAK3279599.1"/>
    </source>
</evidence>
<feature type="compositionally biased region" description="Basic and acidic residues" evidence="7">
    <location>
        <begin position="256"/>
        <end position="276"/>
    </location>
</feature>
<dbReference type="GO" id="GO:0000978">
    <property type="term" value="F:RNA polymerase II cis-regulatory region sequence-specific DNA binding"/>
    <property type="evidence" value="ECO:0007669"/>
    <property type="project" value="TreeGrafter"/>
</dbReference>
<feature type="compositionally biased region" description="Basic and acidic residues" evidence="7">
    <location>
        <begin position="157"/>
        <end position="172"/>
    </location>
</feature>
<dbReference type="FunFam" id="1.10.10.60:FF:000060">
    <property type="entry name" value="MYB transcription factor"/>
    <property type="match status" value="1"/>
</dbReference>
<evidence type="ECO:0000256" key="4">
    <source>
        <dbReference type="ARBA" id="ARBA00023125"/>
    </source>
</evidence>
<feature type="region of interest" description="Disordered" evidence="7">
    <location>
        <begin position="331"/>
        <end position="372"/>
    </location>
</feature>
<reference evidence="10 11" key="1">
    <citation type="journal article" date="2015" name="Genome Biol. Evol.">
        <title>Comparative Genomics of a Bacterivorous Green Alga Reveals Evolutionary Causalities and Consequences of Phago-Mixotrophic Mode of Nutrition.</title>
        <authorList>
            <person name="Burns J.A."/>
            <person name="Paasch A."/>
            <person name="Narechania A."/>
            <person name="Kim E."/>
        </authorList>
    </citation>
    <scope>NUCLEOTIDE SEQUENCE [LARGE SCALE GENOMIC DNA]</scope>
    <source>
        <strain evidence="10 11">PLY_AMNH</strain>
    </source>
</reference>
<dbReference type="PANTHER" id="PTHR45614">
    <property type="entry name" value="MYB PROTEIN-RELATED"/>
    <property type="match status" value="1"/>
</dbReference>
<feature type="region of interest" description="Disordered" evidence="7">
    <location>
        <begin position="130"/>
        <end position="190"/>
    </location>
</feature>
<feature type="region of interest" description="Disordered" evidence="7">
    <location>
        <begin position="250"/>
        <end position="276"/>
    </location>
</feature>
<dbReference type="SMART" id="SM00717">
    <property type="entry name" value="SANT"/>
    <property type="match status" value="2"/>
</dbReference>
<organism evidence="10 11">
    <name type="scientific">Cymbomonas tetramitiformis</name>
    <dbReference type="NCBI Taxonomy" id="36881"/>
    <lineage>
        <taxon>Eukaryota</taxon>
        <taxon>Viridiplantae</taxon>
        <taxon>Chlorophyta</taxon>
        <taxon>Pyramimonadophyceae</taxon>
        <taxon>Pyramimonadales</taxon>
        <taxon>Pyramimonadaceae</taxon>
        <taxon>Cymbomonas</taxon>
    </lineage>
</organism>
<evidence type="ECO:0000256" key="5">
    <source>
        <dbReference type="ARBA" id="ARBA00023163"/>
    </source>
</evidence>
<dbReference type="InterPro" id="IPR017930">
    <property type="entry name" value="Myb_dom"/>
</dbReference>
<keyword evidence="6" id="KW-0539">Nucleus</keyword>
<comment type="subcellular location">
    <subcellularLocation>
        <location evidence="1">Nucleus</location>
    </subcellularLocation>
</comment>
<dbReference type="SUPFAM" id="SSF46689">
    <property type="entry name" value="Homeodomain-like"/>
    <property type="match status" value="1"/>
</dbReference>
<dbReference type="PROSITE" id="PS50090">
    <property type="entry name" value="MYB_LIKE"/>
    <property type="match status" value="2"/>
</dbReference>
<feature type="domain" description="HTH myb-type" evidence="9">
    <location>
        <begin position="1"/>
        <end position="55"/>
    </location>
</feature>
<evidence type="ECO:0000256" key="3">
    <source>
        <dbReference type="ARBA" id="ARBA00023015"/>
    </source>
</evidence>
<sequence>MSQVKGPWSPEEDALLKSLITKYGARNWSLIAQGIRGRSGKSCRLRWCNQLNPCVKKEPFSEIEDANIIRAHQEHGNKWAIIARSLPGRTDNAIKNHWNSTLKRKYMSGEYAKLGPRLPQILDTEDILEKEKSSDDDSTSSSSDVASEETPKSVLPGEKRRPGFVRSEETSPHKQSSKRRRTEVTSAASQNSFEADTCALDSSAVIHFSPNQASDKAPQIHTISSAVPRVTQSATTDMRHHLAPVEVVLQPSSPARVREPPPSEQKNKQFPAREDQEHFDETAEHDMLSPASHVDCESTMLLNFSLGCGAPMSLLDTPPDAACTSPRFLSTPPSTLPAFSPATPSLGRGQPERTGSDDWINASSADECDGDVMNSGVDETFSFLRDLEDGPELPMLVPEGQQLNNLHPGYALMAHQPDSTANPLMIPSRKHEDFDFLVLAK</sequence>
<evidence type="ECO:0000256" key="7">
    <source>
        <dbReference type="SAM" id="MobiDB-lite"/>
    </source>
</evidence>
<dbReference type="AlphaFoldDB" id="A0AAE0GJV3"/>
<dbReference type="GO" id="GO:0000981">
    <property type="term" value="F:DNA-binding transcription factor activity, RNA polymerase II-specific"/>
    <property type="evidence" value="ECO:0007669"/>
    <property type="project" value="TreeGrafter"/>
</dbReference>
<evidence type="ECO:0000256" key="6">
    <source>
        <dbReference type="ARBA" id="ARBA00023242"/>
    </source>
</evidence>
<dbReference type="GO" id="GO:0005634">
    <property type="term" value="C:nucleus"/>
    <property type="evidence" value="ECO:0007669"/>
    <property type="project" value="UniProtKB-SubCell"/>
</dbReference>
<dbReference type="InterPro" id="IPR050560">
    <property type="entry name" value="MYB_TF"/>
</dbReference>
<dbReference type="Gene3D" id="1.10.10.60">
    <property type="entry name" value="Homeodomain-like"/>
    <property type="match status" value="2"/>
</dbReference>
<dbReference type="Pfam" id="PF00249">
    <property type="entry name" value="Myb_DNA-binding"/>
    <property type="match status" value="2"/>
</dbReference>
<evidence type="ECO:0000256" key="2">
    <source>
        <dbReference type="ARBA" id="ARBA00022737"/>
    </source>
</evidence>
<evidence type="ECO:0000256" key="1">
    <source>
        <dbReference type="ARBA" id="ARBA00004123"/>
    </source>
</evidence>
<accession>A0AAE0GJV3</accession>
<dbReference type="Proteomes" id="UP001190700">
    <property type="component" value="Unassembled WGS sequence"/>
</dbReference>
<comment type="caution">
    <text evidence="10">The sequence shown here is derived from an EMBL/GenBank/DDBJ whole genome shotgun (WGS) entry which is preliminary data.</text>
</comment>
<gene>
    <name evidence="10" type="ORF">CYMTET_12522</name>
</gene>
<evidence type="ECO:0000259" key="9">
    <source>
        <dbReference type="PROSITE" id="PS51294"/>
    </source>
</evidence>
<keyword evidence="3" id="KW-0805">Transcription regulation</keyword>